<gene>
    <name evidence="2" type="ORF">IM697_23475</name>
</gene>
<sequence>MEEHGAVQAHGPGSQQAPHWSEVRADLAMLAGDPVRSCRTWLAIASARLIAGQAPDAVDRAHHKWGQIRDAMLARELGPELAELRSKVPGRRRGALENVRQRLEQLQLSG</sequence>
<dbReference type="KEGG" id="sfeu:IM697_23475"/>
<feature type="region of interest" description="Disordered" evidence="1">
    <location>
        <begin position="1"/>
        <end position="20"/>
    </location>
</feature>
<evidence type="ECO:0000256" key="1">
    <source>
        <dbReference type="SAM" id="MobiDB-lite"/>
    </source>
</evidence>
<dbReference type="AlphaFoldDB" id="A0A7M2SDG1"/>
<accession>A0A7M2SDG1</accession>
<evidence type="ECO:0000313" key="3">
    <source>
        <dbReference type="Proteomes" id="UP000594205"/>
    </source>
</evidence>
<evidence type="ECO:0000313" key="2">
    <source>
        <dbReference type="EMBL" id="QOV33211.1"/>
    </source>
</evidence>
<dbReference type="Proteomes" id="UP000594205">
    <property type="component" value="Chromosome"/>
</dbReference>
<protein>
    <submittedName>
        <fullName evidence="2">Uncharacterized protein</fullName>
    </submittedName>
</protein>
<name>A0A7M2SDG1_9ACTN</name>
<dbReference type="EMBL" id="CP063373">
    <property type="protein sequence ID" value="QOV33211.1"/>
    <property type="molecule type" value="Genomic_DNA"/>
</dbReference>
<proteinExistence type="predicted"/>
<reference evidence="2 3" key="1">
    <citation type="submission" date="2020-10" db="EMBL/GenBank/DDBJ databases">
        <title>Streptomyces ferrugineus complate genome analysis.</title>
        <authorList>
            <person name="Anwar N."/>
        </authorList>
    </citation>
    <scope>NUCLEOTIDE SEQUENCE [LARGE SCALE GENOMIC DNA]</scope>
    <source>
        <strain evidence="2 3">CCTCC AA2014009</strain>
    </source>
</reference>
<keyword evidence="3" id="KW-1185">Reference proteome</keyword>
<organism evidence="2 3">
    <name type="scientific">Streptomyces ferrugineus</name>
    <dbReference type="NCBI Taxonomy" id="1413221"/>
    <lineage>
        <taxon>Bacteria</taxon>
        <taxon>Bacillati</taxon>
        <taxon>Actinomycetota</taxon>
        <taxon>Actinomycetes</taxon>
        <taxon>Kitasatosporales</taxon>
        <taxon>Streptomycetaceae</taxon>
        <taxon>Streptomyces</taxon>
    </lineage>
</organism>